<reference evidence="3" key="1">
    <citation type="journal article" date="2005" name="Nature">
        <title>The map-based sequence of the rice genome.</title>
        <authorList>
            <consortium name="International rice genome sequencing project (IRGSP)"/>
            <person name="Matsumoto T."/>
            <person name="Wu J."/>
            <person name="Kanamori H."/>
            <person name="Katayose Y."/>
            <person name="Fujisawa M."/>
            <person name="Namiki N."/>
            <person name="Mizuno H."/>
            <person name="Yamamoto K."/>
            <person name="Antonio B.A."/>
            <person name="Baba T."/>
            <person name="Sakata K."/>
            <person name="Nagamura Y."/>
            <person name="Aoki H."/>
            <person name="Arikawa K."/>
            <person name="Arita K."/>
            <person name="Bito T."/>
            <person name="Chiden Y."/>
            <person name="Fujitsuka N."/>
            <person name="Fukunaka R."/>
            <person name="Hamada M."/>
            <person name="Harada C."/>
            <person name="Hayashi A."/>
            <person name="Hijishita S."/>
            <person name="Honda M."/>
            <person name="Hosokawa S."/>
            <person name="Ichikawa Y."/>
            <person name="Idonuma A."/>
            <person name="Iijima M."/>
            <person name="Ikeda M."/>
            <person name="Ikeno M."/>
            <person name="Ito K."/>
            <person name="Ito S."/>
            <person name="Ito T."/>
            <person name="Ito Y."/>
            <person name="Ito Y."/>
            <person name="Iwabuchi A."/>
            <person name="Kamiya K."/>
            <person name="Karasawa W."/>
            <person name="Kurita K."/>
            <person name="Katagiri S."/>
            <person name="Kikuta A."/>
            <person name="Kobayashi H."/>
            <person name="Kobayashi N."/>
            <person name="Machita K."/>
            <person name="Maehara T."/>
            <person name="Masukawa M."/>
            <person name="Mizubayashi T."/>
            <person name="Mukai Y."/>
            <person name="Nagasaki H."/>
            <person name="Nagata Y."/>
            <person name="Naito S."/>
            <person name="Nakashima M."/>
            <person name="Nakama Y."/>
            <person name="Nakamichi Y."/>
            <person name="Nakamura M."/>
            <person name="Meguro A."/>
            <person name="Negishi M."/>
            <person name="Ohta I."/>
            <person name="Ohta T."/>
            <person name="Okamoto M."/>
            <person name="Ono N."/>
            <person name="Saji S."/>
            <person name="Sakaguchi M."/>
            <person name="Sakai K."/>
            <person name="Shibata M."/>
            <person name="Shimokawa T."/>
            <person name="Song J."/>
            <person name="Takazaki Y."/>
            <person name="Terasawa K."/>
            <person name="Tsugane M."/>
            <person name="Tsuji K."/>
            <person name="Ueda S."/>
            <person name="Waki K."/>
            <person name="Yamagata H."/>
            <person name="Yamamoto M."/>
            <person name="Yamamoto S."/>
            <person name="Yamane H."/>
            <person name="Yoshiki S."/>
            <person name="Yoshihara R."/>
            <person name="Yukawa K."/>
            <person name="Zhong H."/>
            <person name="Yano M."/>
            <person name="Yuan Q."/>
            <person name="Ouyang S."/>
            <person name="Liu J."/>
            <person name="Jones K.M."/>
            <person name="Gansberger K."/>
            <person name="Moffat K."/>
            <person name="Hill J."/>
            <person name="Bera J."/>
            <person name="Fadrosh D."/>
            <person name="Jin S."/>
            <person name="Johri S."/>
            <person name="Kim M."/>
            <person name="Overton L."/>
            <person name="Reardon M."/>
            <person name="Tsitrin T."/>
            <person name="Vuong H."/>
            <person name="Weaver B."/>
            <person name="Ciecko A."/>
            <person name="Tallon L."/>
            <person name="Jackson J."/>
            <person name="Pai G."/>
            <person name="Aken S.V."/>
            <person name="Utterback T."/>
            <person name="Reidmuller S."/>
            <person name="Feldblyum T."/>
            <person name="Hsiao J."/>
            <person name="Zismann V."/>
            <person name="Iobst S."/>
            <person name="de Vazeille A.R."/>
            <person name="Buell C.R."/>
            <person name="Ying K."/>
            <person name="Li Y."/>
            <person name="Lu T."/>
            <person name="Huang Y."/>
            <person name="Zhao Q."/>
            <person name="Feng Q."/>
            <person name="Zhang L."/>
            <person name="Zhu J."/>
            <person name="Weng Q."/>
            <person name="Mu J."/>
            <person name="Lu Y."/>
            <person name="Fan D."/>
            <person name="Liu Y."/>
            <person name="Guan J."/>
            <person name="Zhang Y."/>
            <person name="Yu S."/>
            <person name="Liu X."/>
            <person name="Zhang Y."/>
            <person name="Hong G."/>
            <person name="Han B."/>
            <person name="Choisne N."/>
            <person name="Demange N."/>
            <person name="Orjeda G."/>
            <person name="Samain S."/>
            <person name="Cattolico L."/>
            <person name="Pelletier E."/>
            <person name="Couloux A."/>
            <person name="Segurens B."/>
            <person name="Wincker P."/>
            <person name="D'Hont A."/>
            <person name="Scarpelli C."/>
            <person name="Weissenbach J."/>
            <person name="Salanoubat M."/>
            <person name="Quetier F."/>
            <person name="Yu Y."/>
            <person name="Kim H.R."/>
            <person name="Rambo T."/>
            <person name="Currie J."/>
            <person name="Collura K."/>
            <person name="Luo M."/>
            <person name="Yang T."/>
            <person name="Ammiraju J.S.S."/>
            <person name="Engler F."/>
            <person name="Soderlund C."/>
            <person name="Wing R.A."/>
            <person name="Palmer L.E."/>
            <person name="de la Bastide M."/>
            <person name="Spiegel L."/>
            <person name="Nascimento L."/>
            <person name="Zutavern T."/>
            <person name="O'Shaughnessy A."/>
            <person name="Dike S."/>
            <person name="Dedhia N."/>
            <person name="Preston R."/>
            <person name="Balija V."/>
            <person name="McCombie W.R."/>
            <person name="Chow T."/>
            <person name="Chen H."/>
            <person name="Chung M."/>
            <person name="Chen C."/>
            <person name="Shaw J."/>
            <person name="Wu H."/>
            <person name="Hsiao K."/>
            <person name="Chao Y."/>
            <person name="Chu M."/>
            <person name="Cheng C."/>
            <person name="Hour A."/>
            <person name="Lee P."/>
            <person name="Lin S."/>
            <person name="Lin Y."/>
            <person name="Liou J."/>
            <person name="Liu S."/>
            <person name="Hsing Y."/>
            <person name="Raghuvanshi S."/>
            <person name="Mohanty A."/>
            <person name="Bharti A.K."/>
            <person name="Gaur A."/>
            <person name="Gupta V."/>
            <person name="Kumar D."/>
            <person name="Ravi V."/>
            <person name="Vij S."/>
            <person name="Kapur A."/>
            <person name="Khurana P."/>
            <person name="Khurana P."/>
            <person name="Khurana J.P."/>
            <person name="Tyagi A.K."/>
            <person name="Gaikwad K."/>
            <person name="Singh A."/>
            <person name="Dalal V."/>
            <person name="Srivastava S."/>
            <person name="Dixit A."/>
            <person name="Pal A.K."/>
            <person name="Ghazi I.A."/>
            <person name="Yadav M."/>
            <person name="Pandit A."/>
            <person name="Bhargava A."/>
            <person name="Sureshbabu K."/>
            <person name="Batra K."/>
            <person name="Sharma T.R."/>
            <person name="Mohapatra T."/>
            <person name="Singh N.K."/>
            <person name="Messing J."/>
            <person name="Nelson A.B."/>
            <person name="Fuks G."/>
            <person name="Kavchok S."/>
            <person name="Keizer G."/>
            <person name="Linton E."/>
            <person name="Llaca V."/>
            <person name="Song R."/>
            <person name="Tanyolac B."/>
            <person name="Young S."/>
            <person name="Ho-Il K."/>
            <person name="Hahn J.H."/>
            <person name="Sangsakoo G."/>
            <person name="Vanavichit A."/>
            <person name="de Mattos Luiz.A.T."/>
            <person name="Zimmer P.D."/>
            <person name="Malone G."/>
            <person name="Dellagostin O."/>
            <person name="de Oliveira A.C."/>
            <person name="Bevan M."/>
            <person name="Bancroft I."/>
            <person name="Minx P."/>
            <person name="Cordum H."/>
            <person name="Wilson R."/>
            <person name="Cheng Z."/>
            <person name="Jin W."/>
            <person name="Jiang J."/>
            <person name="Leong S.A."/>
            <person name="Iwama H."/>
            <person name="Gojobori T."/>
            <person name="Itoh T."/>
            <person name="Niimura Y."/>
            <person name="Fujii Y."/>
            <person name="Habara T."/>
            <person name="Sakai H."/>
            <person name="Sato Y."/>
            <person name="Wilson G."/>
            <person name="Kumar K."/>
            <person name="McCouch S."/>
            <person name="Juretic N."/>
            <person name="Hoen D."/>
            <person name="Wright S."/>
            <person name="Bruskiewich R."/>
            <person name="Bureau T."/>
            <person name="Miyao A."/>
            <person name="Hirochika H."/>
            <person name="Nishikawa T."/>
            <person name="Kadowaki K."/>
            <person name="Sugiura M."/>
            <person name="Burr B."/>
            <person name="Sasaki T."/>
        </authorList>
    </citation>
    <scope>NUCLEOTIDE SEQUENCE [LARGE SCALE GENOMIC DNA]</scope>
    <source>
        <strain evidence="3">cv. Nipponbare</strain>
    </source>
</reference>
<name>Q5R1L3_ORYSJ</name>
<protein>
    <submittedName>
        <fullName evidence="2">Beta-amyrin synthase-related</fullName>
    </submittedName>
</protein>
<organism evidence="2 3">
    <name type="scientific">Oryza sativa subsp. japonica</name>
    <name type="common">Rice</name>
    <dbReference type="NCBI Taxonomy" id="39947"/>
    <lineage>
        <taxon>Eukaryota</taxon>
        <taxon>Viridiplantae</taxon>
        <taxon>Streptophyta</taxon>
        <taxon>Embryophyta</taxon>
        <taxon>Tracheophyta</taxon>
        <taxon>Spermatophyta</taxon>
        <taxon>Magnoliopsida</taxon>
        <taxon>Liliopsida</taxon>
        <taxon>Poales</taxon>
        <taxon>Poaceae</taxon>
        <taxon>BOP clade</taxon>
        <taxon>Oryzoideae</taxon>
        <taxon>Oryzeae</taxon>
        <taxon>Oryzinae</taxon>
        <taxon>Oryza</taxon>
        <taxon>Oryza sativa</taxon>
    </lineage>
</organism>
<feature type="domain" description="Squalene cyclase N-terminal" evidence="1">
    <location>
        <begin position="99"/>
        <end position="300"/>
    </location>
</feature>
<dbReference type="EMBL" id="AC139171">
    <property type="protein sequence ID" value="AAV85736.1"/>
    <property type="molecule type" value="Genomic_DNA"/>
</dbReference>
<sequence length="315" mass="35966">MAGGARKGSAEPKNRPLSLSFGRCSNVRYDSVKNFGFAKENQVYSKHEVSNLKDSSEVTEEVLLTSLRRVLDQYSSLQAPDGYWPGGYSGILFILPLMNEDGGWSTHTLGPSSMFGSCVNYATLRLLGEVLDEHNDGLSKGRAWILSHGSATVAPQWAKIYLSVIGVYDWSGNNPIIPELWLLPHFLPIHPGRFWCFCRMVYMPMSYIYAKRFIGPITPTILALREELYDVPYNKINWNNARISCCKDDIIYPPSWFQNIAMASLHKFMEPLFNMWPMNKLRKRALTNLMDHIHYEDENSNYVGLCPINKEYFAI</sequence>
<evidence type="ECO:0000259" key="1">
    <source>
        <dbReference type="Pfam" id="PF13249"/>
    </source>
</evidence>
<reference evidence="3" key="2">
    <citation type="journal article" date="2008" name="Nucleic Acids Res.">
        <title>The rice annotation project database (RAP-DB): 2008 update.</title>
        <authorList>
            <consortium name="The rice annotation project (RAP)"/>
        </authorList>
    </citation>
    <scope>GENOME REANNOTATION</scope>
    <source>
        <strain evidence="3">cv. Nipponbare</strain>
    </source>
</reference>
<evidence type="ECO:0000313" key="3">
    <source>
        <dbReference type="Proteomes" id="UP000000763"/>
    </source>
</evidence>
<dbReference type="InterPro" id="IPR008930">
    <property type="entry name" value="Terpenoid_cyclase/PrenylTrfase"/>
</dbReference>
<dbReference type="SUPFAM" id="SSF48239">
    <property type="entry name" value="Terpenoid cyclases/Protein prenyltransferases"/>
    <property type="match status" value="1"/>
</dbReference>
<dbReference type="GO" id="GO:0016104">
    <property type="term" value="P:triterpenoid biosynthetic process"/>
    <property type="evidence" value="ECO:0007669"/>
    <property type="project" value="InterPro"/>
</dbReference>
<dbReference type="GO" id="GO:0005811">
    <property type="term" value="C:lipid droplet"/>
    <property type="evidence" value="ECO:0007669"/>
    <property type="project" value="InterPro"/>
</dbReference>
<dbReference type="Pfam" id="PF13249">
    <property type="entry name" value="SQHop_cyclase_N"/>
    <property type="match status" value="1"/>
</dbReference>
<dbReference type="InterPro" id="IPR032697">
    <property type="entry name" value="SQ_cyclase_N"/>
</dbReference>
<dbReference type="Proteomes" id="UP000000763">
    <property type="component" value="Chromosome 11"/>
</dbReference>
<dbReference type="PANTHER" id="PTHR11764:SF38">
    <property type="entry name" value="TERPENE CYCLASE_MUTASE FAMILY MEMBER"/>
    <property type="match status" value="1"/>
</dbReference>
<dbReference type="Gene3D" id="1.50.10.20">
    <property type="match status" value="1"/>
</dbReference>
<dbReference type="AlphaFoldDB" id="Q5R1L3"/>
<dbReference type="GO" id="GO:0016866">
    <property type="term" value="F:intramolecular transferase activity"/>
    <property type="evidence" value="ECO:0007669"/>
    <property type="project" value="InterPro"/>
</dbReference>
<dbReference type="InterPro" id="IPR018333">
    <property type="entry name" value="Squalene_cyclase"/>
</dbReference>
<dbReference type="PANTHER" id="PTHR11764">
    <property type="entry name" value="TERPENE CYCLASE/MUTASE FAMILY MEMBER"/>
    <property type="match status" value="1"/>
</dbReference>
<accession>Q5R1L3</accession>
<evidence type="ECO:0000313" key="2">
    <source>
        <dbReference type="EMBL" id="AAV85736.1"/>
    </source>
</evidence>
<proteinExistence type="predicted"/>